<dbReference type="AlphaFoldDB" id="A0A1H3XS32"/>
<dbReference type="Proteomes" id="UP000199288">
    <property type="component" value="Unassembled WGS sequence"/>
</dbReference>
<evidence type="ECO:0000256" key="1">
    <source>
        <dbReference type="SAM" id="SignalP"/>
    </source>
</evidence>
<dbReference type="RefSeq" id="WP_092562271.1">
    <property type="nucleotide sequence ID" value="NZ_FNQV01000004.1"/>
</dbReference>
<evidence type="ECO:0000313" key="3">
    <source>
        <dbReference type="Proteomes" id="UP000199288"/>
    </source>
</evidence>
<name>A0A1H3XS32_9ACTO</name>
<feature type="chain" id="PRO_5011719657" description="Ig-like domain-containing protein" evidence="1">
    <location>
        <begin position="21"/>
        <end position="350"/>
    </location>
</feature>
<keyword evidence="1" id="KW-0732">Signal</keyword>
<dbReference type="EMBL" id="FNQV01000004">
    <property type="protein sequence ID" value="SEA02219.1"/>
    <property type="molecule type" value="Genomic_DNA"/>
</dbReference>
<accession>A0A1H3XS32</accession>
<proteinExistence type="predicted"/>
<feature type="signal peptide" evidence="1">
    <location>
        <begin position="1"/>
        <end position="20"/>
    </location>
</feature>
<reference evidence="3" key="1">
    <citation type="submission" date="2016-10" db="EMBL/GenBank/DDBJ databases">
        <authorList>
            <person name="Varghese N."/>
            <person name="Submissions S."/>
        </authorList>
    </citation>
    <scope>NUCLEOTIDE SEQUENCE [LARGE SCALE GENOMIC DNA]</scope>
    <source>
        <strain evidence="3">KPR-1</strain>
    </source>
</reference>
<organism evidence="2 3">
    <name type="scientific">Bowdeniella nasicola</name>
    <dbReference type="NCBI Taxonomy" id="208480"/>
    <lineage>
        <taxon>Bacteria</taxon>
        <taxon>Bacillati</taxon>
        <taxon>Actinomycetota</taxon>
        <taxon>Actinomycetes</taxon>
        <taxon>Actinomycetales</taxon>
        <taxon>Actinomycetaceae</taxon>
        <taxon>Bowdeniella</taxon>
    </lineage>
</organism>
<protein>
    <recommendedName>
        <fullName evidence="4">Ig-like domain-containing protein</fullName>
    </recommendedName>
</protein>
<evidence type="ECO:0008006" key="4">
    <source>
        <dbReference type="Google" id="ProtNLM"/>
    </source>
</evidence>
<dbReference type="OrthoDB" id="3263746at2"/>
<gene>
    <name evidence="2" type="ORF">SAMN02910418_00728</name>
</gene>
<keyword evidence="3" id="KW-1185">Reference proteome</keyword>
<evidence type="ECO:0000313" key="2">
    <source>
        <dbReference type="EMBL" id="SEA02219.1"/>
    </source>
</evidence>
<sequence length="350" mass="37854">MIRLAAALGALTLFAVPAVAENDCHYTWTRDGSVLSTCGDESILPEAPSRPAGEPCQQVISQRTYLVADESVLTASRTDTGDAFGDLATEIGPGEQTRTIRLSGSTTKDLTNASFRVQASDGFRFEPDSATAFTSPAGSESVAAVGIGSVQFEDDGNELQVSFTQLPADASFSFEVTAHVKGELPLLTSSLTGTIEGCSTTPPADVTSYTAWRDVELMCADGTASQERVKTATAYIWSEADAAWVTGEPARETEQRTRQLNAAELKECPAPATVTYTPWRDVRQDCTTKTVERQRTKVTSTRAFNPVERIWEDIAVPRPESTYRPMTETETARCQVPGWLSLSDLLTWGD</sequence>